<dbReference type="SUPFAM" id="SSF46785">
    <property type="entry name" value="Winged helix' DNA-binding domain"/>
    <property type="match status" value="1"/>
</dbReference>
<keyword evidence="1" id="KW-0805">Transcription regulation</keyword>
<dbReference type="PRINTS" id="PR00598">
    <property type="entry name" value="HTHMARR"/>
</dbReference>
<organism evidence="5">
    <name type="scientific">Pseudomonas aeruginosa</name>
    <dbReference type="NCBI Taxonomy" id="287"/>
    <lineage>
        <taxon>Bacteria</taxon>
        <taxon>Pseudomonadati</taxon>
        <taxon>Pseudomonadota</taxon>
        <taxon>Gammaproteobacteria</taxon>
        <taxon>Pseudomonadales</taxon>
        <taxon>Pseudomonadaceae</taxon>
        <taxon>Pseudomonas</taxon>
    </lineage>
</organism>
<feature type="domain" description="HTH marR-type" evidence="4">
    <location>
        <begin position="6"/>
        <end position="140"/>
    </location>
</feature>
<sequence>MNYPVNLDLMPALMAVFQHVRTRIQSELDCQRLDLTPPDVHVLKLIDEQRGLNLQDLGRQMCRDKALITRKIRELEGRNLVRRERNPSDQRSFQLFLTDEGLAIHQHAEAIMSRVHDELFAPLTPVEQATLVHLLDQCLAAQTLEDISC</sequence>
<dbReference type="PROSITE" id="PS50995">
    <property type="entry name" value="HTH_MARR_2"/>
    <property type="match status" value="1"/>
</dbReference>
<evidence type="ECO:0000256" key="2">
    <source>
        <dbReference type="ARBA" id="ARBA00023125"/>
    </source>
</evidence>
<evidence type="ECO:0000256" key="3">
    <source>
        <dbReference type="ARBA" id="ARBA00023163"/>
    </source>
</evidence>
<dbReference type="AlphaFoldDB" id="A0A2R4KMG2"/>
<reference evidence="5" key="1">
    <citation type="submission" date="2018-01" db="EMBL/GenBank/DDBJ databases">
        <title>Mutational analysis of efflux pump regulators mexAB-oprM and mexXY in clinical isolates of multidrug resistant Pseudomonas aeruginosa.</title>
        <authorList>
            <person name="Manju S."/>
            <person name="Nithya N."/>
            <person name="Jayasree P.R."/>
            <person name="Manish Kumar P.R."/>
        </authorList>
    </citation>
    <scope>NUCLEOTIDE SEQUENCE</scope>
    <source>
        <strain evidence="5">Pa16</strain>
    </source>
</reference>
<dbReference type="SMART" id="SM00347">
    <property type="entry name" value="HTH_MARR"/>
    <property type="match status" value="1"/>
</dbReference>
<dbReference type="EMBL" id="MG757456">
    <property type="protein sequence ID" value="AVV61365.1"/>
    <property type="molecule type" value="Genomic_DNA"/>
</dbReference>
<protein>
    <submittedName>
        <fullName evidence="5">MexR</fullName>
    </submittedName>
</protein>
<dbReference type="FunFam" id="1.10.10.10:FF:001107">
    <property type="entry name" value="Multidrug resistance operon repressor MexR"/>
    <property type="match status" value="1"/>
</dbReference>
<dbReference type="InterPro" id="IPR036388">
    <property type="entry name" value="WH-like_DNA-bd_sf"/>
</dbReference>
<dbReference type="PANTHER" id="PTHR35790:SF4">
    <property type="entry name" value="HTH-TYPE TRANSCRIPTIONAL REGULATOR PCHR"/>
    <property type="match status" value="1"/>
</dbReference>
<keyword evidence="2" id="KW-0238">DNA-binding</keyword>
<dbReference type="GO" id="GO:0003677">
    <property type="term" value="F:DNA binding"/>
    <property type="evidence" value="ECO:0007669"/>
    <property type="project" value="UniProtKB-KW"/>
</dbReference>
<name>A0A2R4KMG2_PSEAI</name>
<dbReference type="InterPro" id="IPR000835">
    <property type="entry name" value="HTH_MarR-typ"/>
</dbReference>
<gene>
    <name evidence="5" type="primary">mexR</name>
</gene>
<proteinExistence type="predicted"/>
<keyword evidence="3" id="KW-0804">Transcription</keyword>
<dbReference type="Gene3D" id="1.10.10.10">
    <property type="entry name" value="Winged helix-like DNA-binding domain superfamily/Winged helix DNA-binding domain"/>
    <property type="match status" value="1"/>
</dbReference>
<dbReference type="PANTHER" id="PTHR35790">
    <property type="entry name" value="HTH-TYPE TRANSCRIPTIONAL REGULATOR PCHR"/>
    <property type="match status" value="1"/>
</dbReference>
<dbReference type="GO" id="GO:0003700">
    <property type="term" value="F:DNA-binding transcription factor activity"/>
    <property type="evidence" value="ECO:0007669"/>
    <property type="project" value="InterPro"/>
</dbReference>
<dbReference type="InterPro" id="IPR036390">
    <property type="entry name" value="WH_DNA-bd_sf"/>
</dbReference>
<accession>A0A2R4KMG2</accession>
<evidence type="ECO:0000256" key="1">
    <source>
        <dbReference type="ARBA" id="ARBA00023015"/>
    </source>
</evidence>
<dbReference type="InterPro" id="IPR052067">
    <property type="entry name" value="Metal_resp_HTH_trans_reg"/>
</dbReference>
<dbReference type="Pfam" id="PF01047">
    <property type="entry name" value="MarR"/>
    <property type="match status" value="1"/>
</dbReference>
<evidence type="ECO:0000313" key="5">
    <source>
        <dbReference type="EMBL" id="AVV61365.1"/>
    </source>
</evidence>
<evidence type="ECO:0000259" key="4">
    <source>
        <dbReference type="PROSITE" id="PS50995"/>
    </source>
</evidence>